<evidence type="ECO:0000256" key="11">
    <source>
        <dbReference type="ARBA" id="ARBA00022989"/>
    </source>
</evidence>
<evidence type="ECO:0000256" key="6">
    <source>
        <dbReference type="ARBA" id="ARBA00022688"/>
    </source>
</evidence>
<keyword evidence="3" id="KW-1003">Cell membrane</keyword>
<feature type="transmembrane region" description="Helical" evidence="13">
    <location>
        <begin position="494"/>
        <end position="514"/>
    </location>
</feature>
<evidence type="ECO:0000256" key="12">
    <source>
        <dbReference type="ARBA" id="ARBA00023136"/>
    </source>
</evidence>
<organism evidence="15 16">
    <name type="scientific">Methylophilus luteus</name>
    <dbReference type="NCBI Taxonomy" id="640108"/>
    <lineage>
        <taxon>Bacteria</taxon>
        <taxon>Pseudomonadati</taxon>
        <taxon>Pseudomonadota</taxon>
        <taxon>Betaproteobacteria</taxon>
        <taxon>Nitrosomonadales</taxon>
        <taxon>Methylophilaceae</taxon>
        <taxon>Methylophilus</taxon>
    </lineage>
</organism>
<keyword evidence="11 13" id="KW-1133">Transmembrane helix</keyword>
<evidence type="ECO:0000256" key="3">
    <source>
        <dbReference type="ARBA" id="ARBA00022475"/>
    </source>
</evidence>
<keyword evidence="12 13" id="KW-0472">Membrane</keyword>
<proteinExistence type="inferred from homology"/>
<evidence type="ECO:0000256" key="13">
    <source>
        <dbReference type="SAM" id="Phobius"/>
    </source>
</evidence>
<keyword evidence="6" id="KW-0831">Ubiquinone biosynthesis</keyword>
<evidence type="ECO:0000256" key="7">
    <source>
        <dbReference type="ARBA" id="ARBA00022692"/>
    </source>
</evidence>
<gene>
    <name evidence="15" type="primary">ubiB</name>
    <name evidence="15" type="ORF">ACFQ1Z_07135</name>
</gene>
<dbReference type="NCBIfam" id="TIGR01982">
    <property type="entry name" value="UbiB"/>
    <property type="match status" value="1"/>
</dbReference>
<dbReference type="PANTHER" id="PTHR10566">
    <property type="entry name" value="CHAPERONE-ACTIVITY OF BC1 COMPLEX CABC1 -RELATED"/>
    <property type="match status" value="1"/>
</dbReference>
<evidence type="ECO:0000313" key="15">
    <source>
        <dbReference type="EMBL" id="MFD0913316.1"/>
    </source>
</evidence>
<comment type="similarity">
    <text evidence="2">Belongs to the protein kinase superfamily. ADCK protein kinase family.</text>
</comment>
<evidence type="ECO:0000313" key="16">
    <source>
        <dbReference type="Proteomes" id="UP001597128"/>
    </source>
</evidence>
<keyword evidence="8" id="KW-0547">Nucleotide-binding</keyword>
<protein>
    <submittedName>
        <fullName evidence="15">Ubiquinone biosynthesis regulatory protein kinase UbiB</fullName>
    </submittedName>
</protein>
<dbReference type="PROSITE" id="PS50011">
    <property type="entry name" value="PROTEIN_KINASE_DOM"/>
    <property type="match status" value="1"/>
</dbReference>
<evidence type="ECO:0000256" key="4">
    <source>
        <dbReference type="ARBA" id="ARBA00022519"/>
    </source>
</evidence>
<evidence type="ECO:0000259" key="14">
    <source>
        <dbReference type="PROSITE" id="PS50011"/>
    </source>
</evidence>
<keyword evidence="15" id="KW-0830">Ubiquinone</keyword>
<evidence type="ECO:0000256" key="1">
    <source>
        <dbReference type="ARBA" id="ARBA00005020"/>
    </source>
</evidence>
<dbReference type="Pfam" id="PF03109">
    <property type="entry name" value="ABC1"/>
    <property type="match status" value="1"/>
</dbReference>
<comment type="pathway">
    <text evidence="1">Cofactor biosynthesis; ubiquinone biosynthesis [regulation].</text>
</comment>
<dbReference type="InterPro" id="IPR004147">
    <property type="entry name" value="ABC1_dom"/>
</dbReference>
<evidence type="ECO:0000256" key="9">
    <source>
        <dbReference type="ARBA" id="ARBA00022777"/>
    </source>
</evidence>
<name>A0ABW3F974_9PROT</name>
<dbReference type="InterPro" id="IPR050154">
    <property type="entry name" value="UbiB_kinase"/>
</dbReference>
<keyword evidence="9" id="KW-0418">Kinase</keyword>
<evidence type="ECO:0000256" key="5">
    <source>
        <dbReference type="ARBA" id="ARBA00022679"/>
    </source>
</evidence>
<dbReference type="InterPro" id="IPR011009">
    <property type="entry name" value="Kinase-like_dom_sf"/>
</dbReference>
<dbReference type="NCBIfam" id="NF003404">
    <property type="entry name" value="PRK04750.1"/>
    <property type="match status" value="1"/>
</dbReference>
<dbReference type="Proteomes" id="UP001597128">
    <property type="component" value="Unassembled WGS sequence"/>
</dbReference>
<dbReference type="InterPro" id="IPR010232">
    <property type="entry name" value="UbiB"/>
</dbReference>
<comment type="caution">
    <text evidence="15">The sequence shown here is derived from an EMBL/GenBank/DDBJ whole genome shotgun (WGS) entry which is preliminary data.</text>
</comment>
<dbReference type="RefSeq" id="WP_379056635.1">
    <property type="nucleotide sequence ID" value="NZ_JBHTKB010000001.1"/>
</dbReference>
<dbReference type="EMBL" id="JBHTKB010000001">
    <property type="protein sequence ID" value="MFD0913316.1"/>
    <property type="molecule type" value="Genomic_DNA"/>
</dbReference>
<reference evidence="16" key="1">
    <citation type="journal article" date="2019" name="Int. J. Syst. Evol. Microbiol.">
        <title>The Global Catalogue of Microorganisms (GCM) 10K type strain sequencing project: providing services to taxonomists for standard genome sequencing and annotation.</title>
        <authorList>
            <consortium name="The Broad Institute Genomics Platform"/>
            <consortium name="The Broad Institute Genome Sequencing Center for Infectious Disease"/>
            <person name="Wu L."/>
            <person name="Ma J."/>
        </authorList>
    </citation>
    <scope>NUCLEOTIDE SEQUENCE [LARGE SCALE GENOMIC DNA]</scope>
    <source>
        <strain evidence="16">CCUG 58412</strain>
    </source>
</reference>
<evidence type="ECO:0000256" key="10">
    <source>
        <dbReference type="ARBA" id="ARBA00022840"/>
    </source>
</evidence>
<keyword evidence="16" id="KW-1185">Reference proteome</keyword>
<evidence type="ECO:0000256" key="8">
    <source>
        <dbReference type="ARBA" id="ARBA00022741"/>
    </source>
</evidence>
<accession>A0ABW3F974</accession>
<dbReference type="SUPFAM" id="SSF56112">
    <property type="entry name" value="Protein kinase-like (PK-like)"/>
    <property type="match status" value="1"/>
</dbReference>
<keyword evidence="4" id="KW-0997">Cell inner membrane</keyword>
<dbReference type="CDD" id="cd13972">
    <property type="entry name" value="UbiB"/>
    <property type="match status" value="1"/>
</dbReference>
<keyword evidence="10" id="KW-0067">ATP-binding</keyword>
<feature type="domain" description="Protein kinase" evidence="14">
    <location>
        <begin position="97"/>
        <end position="425"/>
    </location>
</feature>
<sequence length="515" mass="59188">MHWFRFFHIIGVFICYRLDIFFVREDRPNLLPRLLDVLFFWRSAPQQRAIRLRLALEKLGPIFVKFGQMLSTRRDLLPPDVADELTKLQDQVPPFAFSQVETILIAAFNAPLESTYAEFDPVPVASASVAQVHFATLHSGEQVAVKVLRPGIAAIIHRDIALLRTIAWWVKKLSSEGRRLKPDEMVEEFARHTEHELDLTLEAAQCSQLGRNFSDKRLLVPAVYWDYSRKQVMTMQRMFGTPVRDTHALKAAGINLTQLAHEGVEIFFTQVFRDGFFHADMHPGNIQVVTEGQHKGKFIALDFGIMGSLSPTDQYYLARNFLAFFNRDYRDVAVAHIESGWVPADTNVEALETAIRAICEPIFEKPLKDISFGRTLLSLFQMSRRFGVNIQPQLIMLQKTLLNIEGMGRELDPNIDLWHSAKPFLKRWMSEQIGWRRLIKSAKHELPYVLAHAAEIPRLFEQYLRNQSEFAKQQSHIDAMLVTQRKQSSWQKGLISVIVVLVVLQASSLLLLLFN</sequence>
<dbReference type="InterPro" id="IPR045308">
    <property type="entry name" value="UbiB_bact"/>
</dbReference>
<keyword evidence="7 13" id="KW-0812">Transmembrane</keyword>
<evidence type="ECO:0000256" key="2">
    <source>
        <dbReference type="ARBA" id="ARBA00009670"/>
    </source>
</evidence>
<keyword evidence="5" id="KW-0808">Transferase</keyword>
<dbReference type="PANTHER" id="PTHR10566:SF113">
    <property type="entry name" value="PROTEIN ACTIVITY OF BC1 COMPLEX KINASE 7, CHLOROPLASTIC"/>
    <property type="match status" value="1"/>
</dbReference>
<dbReference type="InterPro" id="IPR000719">
    <property type="entry name" value="Prot_kinase_dom"/>
</dbReference>